<evidence type="ECO:0000313" key="7">
    <source>
        <dbReference type="Proteomes" id="UP000239477"/>
    </source>
</evidence>
<keyword evidence="7" id="KW-1185">Reference proteome</keyword>
<dbReference type="Pfam" id="PF13176">
    <property type="entry name" value="TPR_7"/>
    <property type="match status" value="1"/>
</dbReference>
<evidence type="ECO:0000256" key="5">
    <source>
        <dbReference type="SAM" id="SignalP"/>
    </source>
</evidence>
<proteinExistence type="predicted"/>
<name>A0A2S0I1I4_9BURK</name>
<dbReference type="PANTHER" id="PTHR44858:SF1">
    <property type="entry name" value="UDP-N-ACETYLGLUCOSAMINE--PEPTIDE N-ACETYLGLUCOSAMINYLTRANSFERASE SPINDLY-RELATED"/>
    <property type="match status" value="1"/>
</dbReference>
<evidence type="ECO:0000256" key="4">
    <source>
        <dbReference type="SAM" id="MobiDB-lite"/>
    </source>
</evidence>
<dbReference type="OrthoDB" id="9814366at2"/>
<reference evidence="6 7" key="1">
    <citation type="submission" date="2017-09" db="EMBL/GenBank/DDBJ databases">
        <title>Genomic, metabolic, and phenotypic characteristics of bacterial isolates from the natural microbiome of the model nematode Caenorhabditis elegans.</title>
        <authorList>
            <person name="Zimmermann J."/>
            <person name="Obeng N."/>
            <person name="Yang W."/>
            <person name="Obeng O."/>
            <person name="Kissoyan K."/>
            <person name="Pees B."/>
            <person name="Dirksen P."/>
            <person name="Hoppner M."/>
            <person name="Franke A."/>
            <person name="Rosenstiel P."/>
            <person name="Leippe M."/>
            <person name="Dierking K."/>
            <person name="Kaleta C."/>
            <person name="Schulenburg H."/>
        </authorList>
    </citation>
    <scope>NUCLEOTIDE SEQUENCE [LARGE SCALE GENOMIC DNA]</scope>
    <source>
        <strain evidence="6 7">MYb73</strain>
    </source>
</reference>
<dbReference type="EMBL" id="CP023270">
    <property type="protein sequence ID" value="AVJ25886.1"/>
    <property type="molecule type" value="Genomic_DNA"/>
</dbReference>
<feature type="repeat" description="TPR" evidence="3">
    <location>
        <begin position="146"/>
        <end position="179"/>
    </location>
</feature>
<organism evidence="6 7">
    <name type="scientific">Achromobacter spanius</name>
    <dbReference type="NCBI Taxonomy" id="217203"/>
    <lineage>
        <taxon>Bacteria</taxon>
        <taxon>Pseudomonadati</taxon>
        <taxon>Pseudomonadota</taxon>
        <taxon>Betaproteobacteria</taxon>
        <taxon>Burkholderiales</taxon>
        <taxon>Alcaligenaceae</taxon>
        <taxon>Achromobacter</taxon>
    </lineage>
</organism>
<dbReference type="PROSITE" id="PS50005">
    <property type="entry name" value="TPR"/>
    <property type="match status" value="1"/>
</dbReference>
<keyword evidence="5" id="KW-0732">Signal</keyword>
<feature type="compositionally biased region" description="Polar residues" evidence="4">
    <location>
        <begin position="38"/>
        <end position="58"/>
    </location>
</feature>
<dbReference type="Proteomes" id="UP000239477">
    <property type="component" value="Chromosome"/>
</dbReference>
<gene>
    <name evidence="6" type="ORF">CLM73_01435</name>
</gene>
<protein>
    <submittedName>
        <fullName evidence="6">Uncharacterized protein</fullName>
    </submittedName>
</protein>
<dbReference type="SUPFAM" id="SSF48452">
    <property type="entry name" value="TPR-like"/>
    <property type="match status" value="1"/>
</dbReference>
<dbReference type="InterPro" id="IPR019734">
    <property type="entry name" value="TPR_rpt"/>
</dbReference>
<dbReference type="InterPro" id="IPR050498">
    <property type="entry name" value="Ycf3"/>
</dbReference>
<keyword evidence="2 3" id="KW-0802">TPR repeat</keyword>
<feature type="signal peptide" evidence="5">
    <location>
        <begin position="1"/>
        <end position="18"/>
    </location>
</feature>
<evidence type="ECO:0000256" key="1">
    <source>
        <dbReference type="ARBA" id="ARBA00022737"/>
    </source>
</evidence>
<dbReference type="Gene3D" id="1.25.40.10">
    <property type="entry name" value="Tetratricopeptide repeat domain"/>
    <property type="match status" value="1"/>
</dbReference>
<accession>A0A2S0I1I4</accession>
<dbReference type="AlphaFoldDB" id="A0A2S0I1I4"/>
<dbReference type="Pfam" id="PF13432">
    <property type="entry name" value="TPR_16"/>
    <property type="match status" value="1"/>
</dbReference>
<feature type="region of interest" description="Disordered" evidence="4">
    <location>
        <begin position="38"/>
        <end position="66"/>
    </location>
</feature>
<dbReference type="SMART" id="SM00028">
    <property type="entry name" value="TPR"/>
    <property type="match status" value="3"/>
</dbReference>
<evidence type="ECO:0000256" key="2">
    <source>
        <dbReference type="ARBA" id="ARBA00022803"/>
    </source>
</evidence>
<dbReference type="InterPro" id="IPR011990">
    <property type="entry name" value="TPR-like_helical_dom_sf"/>
</dbReference>
<dbReference type="RefSeq" id="WP_105237009.1">
    <property type="nucleotide sequence ID" value="NZ_CP023270.1"/>
</dbReference>
<feature type="chain" id="PRO_5015689665" evidence="5">
    <location>
        <begin position="19"/>
        <end position="321"/>
    </location>
</feature>
<keyword evidence="1" id="KW-0677">Repeat</keyword>
<sequence length="321" mass="33706">MIATLPLFPLPAVRLTRAAGVLLMAAMLSACSTFSKTDSATAPSSRNLLTQSSGNTASPRPLASNGDAAAEGLKLARLLRDQGRYEGAAGVYAQLEQRGSLKPLELLEYASVAAPTQSPRDNLALFGRARRALNEAGTTLTPAATVTLCNGLGRARMALGQRDAALQDFDCTLAADPNNVAALNAKGVLLDASGDHAQARKLLAQAWELDPSDFRVLNNLALSHLASGDAQEAIRLLTQADAVQLPTLKLNLAFAQVLQGDEGAARKTLEGIMAPALVPQALADFTQRRQRIRDGAAVGSELMAASRHVLLLREKEANGNG</sequence>
<evidence type="ECO:0000256" key="3">
    <source>
        <dbReference type="PROSITE-ProRule" id="PRU00339"/>
    </source>
</evidence>
<evidence type="ECO:0000313" key="6">
    <source>
        <dbReference type="EMBL" id="AVJ25886.1"/>
    </source>
</evidence>
<dbReference type="PANTHER" id="PTHR44858">
    <property type="entry name" value="TETRATRICOPEPTIDE REPEAT PROTEIN 6"/>
    <property type="match status" value="1"/>
</dbReference>